<dbReference type="Proteomes" id="UP000237580">
    <property type="component" value="Unassembled WGS sequence"/>
</dbReference>
<dbReference type="InterPro" id="IPR010879">
    <property type="entry name" value="DUF1508"/>
</dbReference>
<dbReference type="EMBL" id="ODAM01000099">
    <property type="protein sequence ID" value="SOQ12181.1"/>
    <property type="molecule type" value="Genomic_DNA"/>
</dbReference>
<gene>
    <name evidence="3" type="ORF">NCPPB2254_03777</name>
</gene>
<evidence type="ECO:0000313" key="3">
    <source>
        <dbReference type="EMBL" id="SOQ12181.1"/>
    </source>
</evidence>
<dbReference type="Pfam" id="PF07411">
    <property type="entry name" value="DUF1508"/>
    <property type="match status" value="1"/>
</dbReference>
<organism evidence="3 4">
    <name type="scientific">Pseudomonas syringae pv. persicae</name>
    <dbReference type="NCBI Taxonomy" id="237306"/>
    <lineage>
        <taxon>Bacteria</taxon>
        <taxon>Pseudomonadati</taxon>
        <taxon>Pseudomonadota</taxon>
        <taxon>Gammaproteobacteria</taxon>
        <taxon>Pseudomonadales</taxon>
        <taxon>Pseudomonadaceae</taxon>
        <taxon>Pseudomonas</taxon>
    </lineage>
</organism>
<dbReference type="InterPro" id="IPR036913">
    <property type="entry name" value="YegP-like_sf"/>
</dbReference>
<protein>
    <recommendedName>
        <fullName evidence="2">DUF1508 domain-containing protein</fullName>
    </recommendedName>
</protein>
<accession>A0AB38EIU3</accession>
<evidence type="ECO:0000259" key="2">
    <source>
        <dbReference type="Pfam" id="PF07411"/>
    </source>
</evidence>
<evidence type="ECO:0000313" key="4">
    <source>
        <dbReference type="Proteomes" id="UP000237580"/>
    </source>
</evidence>
<name>A0AB38EIU3_9PSED</name>
<sequence length="63" mass="7228">MADVTYPCYWQKKDNSGQWYWIYYASNAEAIARSSESYVARADCSHSIKIMQGSTASPIFYSE</sequence>
<proteinExistence type="inferred from homology"/>
<comment type="caution">
    <text evidence="3">The sequence shown here is derived from an EMBL/GenBank/DDBJ whole genome shotgun (WGS) entry which is preliminary data.</text>
</comment>
<comment type="similarity">
    <text evidence="1">Belongs to the UPF0339 family. Duplicated subfamily.</text>
</comment>
<dbReference type="Gene3D" id="3.30.160.160">
    <property type="entry name" value="YegP-like"/>
    <property type="match status" value="1"/>
</dbReference>
<dbReference type="AlphaFoldDB" id="A0AB38EIU3"/>
<dbReference type="RefSeq" id="WP_080439432.1">
    <property type="nucleotide sequence ID" value="NZ_ODAL01000100.1"/>
</dbReference>
<feature type="domain" description="DUF1508" evidence="2">
    <location>
        <begin position="14"/>
        <end position="49"/>
    </location>
</feature>
<reference evidence="3 4" key="1">
    <citation type="submission" date="2017-11" db="EMBL/GenBank/DDBJ databases">
        <authorList>
            <person name="Blom J."/>
        </authorList>
    </citation>
    <scope>NUCLEOTIDE SEQUENCE [LARGE SCALE GENOMIC DNA]</scope>
    <source>
        <strain evidence="3">NCPPB 2254</strain>
    </source>
</reference>
<evidence type="ECO:0000256" key="1">
    <source>
        <dbReference type="ARBA" id="ARBA00007576"/>
    </source>
</evidence>
<dbReference type="SUPFAM" id="SSF160113">
    <property type="entry name" value="YegP-like"/>
    <property type="match status" value="1"/>
</dbReference>